<sequence length="471" mass="53515">MAHRRNATHAQGAADPYPFMSKRVLLCAPHYDVLKFRFDMCIRMRFARFMTRRNGDLAQQEINMTENSPTKSTSKPVEKTGSTDPQGAVLQVERRDFIELVPTDRPRVQSMDGFDDDYTDIVDYIVRCTHKIWDERNVGLIYTHYTHNCVLYGTMGTMYDREAVIHDTIQRLVSFPERRGMATQVVWNGDDKEGFYTSHLVTGAGRYTQNGHLGPAKGQTYVSRTVADCMIHANKIYREWVVSDQMAILRQLGIDPHPYAEKIARKKLAAGVTNLDIGEMRGRIGQYPPEEQADTLLAHTETEAEFLQLLHDIWNRKMFGRIDEAYSTTAMYHGPNMVDTYNRVSIMHQSLALIGSLPDAAFVPQHIATTPCEEGGYKIAVRWILEGHHLGYGLLESLGEPTGKRIQILGISHYWIKDGKIVEEWRVYDELSLLVQLKLAQLQDGTLTPAEPREVEPEPIKGAAEAFEADV</sequence>
<keyword evidence="3" id="KW-1185">Reference proteome</keyword>
<evidence type="ECO:0000313" key="2">
    <source>
        <dbReference type="EMBL" id="OUD10023.1"/>
    </source>
</evidence>
<gene>
    <name evidence="2" type="ORF">BVC71_00445</name>
</gene>
<feature type="compositionally biased region" description="Polar residues" evidence="1">
    <location>
        <begin position="60"/>
        <end position="85"/>
    </location>
</feature>
<dbReference type="Proteomes" id="UP000194664">
    <property type="component" value="Unassembled WGS sequence"/>
</dbReference>
<dbReference type="InterPro" id="IPR032710">
    <property type="entry name" value="NTF2-like_dom_sf"/>
</dbReference>
<proteinExistence type="predicted"/>
<dbReference type="PANTHER" id="PTHR38436:SF1">
    <property type="entry name" value="ESTER CYCLASE"/>
    <property type="match status" value="1"/>
</dbReference>
<dbReference type="EMBL" id="MSPP01000001">
    <property type="protein sequence ID" value="OUD10023.1"/>
    <property type="molecule type" value="Genomic_DNA"/>
</dbReference>
<dbReference type="SUPFAM" id="SSF54427">
    <property type="entry name" value="NTF2-like"/>
    <property type="match status" value="2"/>
</dbReference>
<dbReference type="Pfam" id="PF07366">
    <property type="entry name" value="SnoaL"/>
    <property type="match status" value="1"/>
</dbReference>
<protein>
    <submittedName>
        <fullName evidence="2">Ester cyclase</fullName>
    </submittedName>
</protein>
<name>A0A251X1I1_9RHOB</name>
<dbReference type="PANTHER" id="PTHR38436">
    <property type="entry name" value="POLYKETIDE CYCLASE SNOAL-LIKE DOMAIN"/>
    <property type="match status" value="1"/>
</dbReference>
<accession>A0A251X1I1</accession>
<feature type="region of interest" description="Disordered" evidence="1">
    <location>
        <begin position="58"/>
        <end position="85"/>
    </location>
</feature>
<dbReference type="Gene3D" id="3.10.450.50">
    <property type="match status" value="2"/>
</dbReference>
<evidence type="ECO:0000313" key="3">
    <source>
        <dbReference type="Proteomes" id="UP000194664"/>
    </source>
</evidence>
<dbReference type="AlphaFoldDB" id="A0A251X1I1"/>
<evidence type="ECO:0000256" key="1">
    <source>
        <dbReference type="SAM" id="MobiDB-lite"/>
    </source>
</evidence>
<comment type="caution">
    <text evidence="2">The sequence shown here is derived from an EMBL/GenBank/DDBJ whole genome shotgun (WGS) entry which is preliminary data.</text>
</comment>
<reference evidence="2 3" key="1">
    <citation type="submission" date="2016-12" db="EMBL/GenBank/DDBJ databases">
        <title>The draft genome sequence of HSLHS2.</title>
        <authorList>
            <person name="Hu D."/>
            <person name="Wang L."/>
            <person name="Shao Z."/>
        </authorList>
    </citation>
    <scope>NUCLEOTIDE SEQUENCE [LARGE SCALE GENOMIC DNA]</scope>
    <source>
        <strain evidence="2">MCCC 1A06712</strain>
    </source>
</reference>
<dbReference type="InterPro" id="IPR009959">
    <property type="entry name" value="Cyclase_SnoaL-like"/>
</dbReference>
<organism evidence="2 3">
    <name type="scientific">Marivivens niveibacter</name>
    <dbReference type="NCBI Taxonomy" id="1930667"/>
    <lineage>
        <taxon>Bacteria</taxon>
        <taxon>Pseudomonadati</taxon>
        <taxon>Pseudomonadota</taxon>
        <taxon>Alphaproteobacteria</taxon>
        <taxon>Rhodobacterales</taxon>
        <taxon>Paracoccaceae</taxon>
        <taxon>Marivivens group</taxon>
        <taxon>Marivivens</taxon>
    </lineage>
</organism>
<dbReference type="GO" id="GO:0030638">
    <property type="term" value="P:polyketide metabolic process"/>
    <property type="evidence" value="ECO:0007669"/>
    <property type="project" value="InterPro"/>
</dbReference>